<dbReference type="SUPFAM" id="SSF48264">
    <property type="entry name" value="Cytochrome P450"/>
    <property type="match status" value="1"/>
</dbReference>
<dbReference type="PRINTS" id="PR00463">
    <property type="entry name" value="EP450I"/>
</dbReference>
<gene>
    <name evidence="9" type="ORF">BJ998_008349</name>
</gene>
<keyword evidence="10" id="KW-1185">Reference proteome</keyword>
<evidence type="ECO:0000256" key="1">
    <source>
        <dbReference type="ARBA" id="ARBA00001971"/>
    </source>
</evidence>
<dbReference type="GO" id="GO:0020037">
    <property type="term" value="F:heme binding"/>
    <property type="evidence" value="ECO:0007669"/>
    <property type="project" value="InterPro"/>
</dbReference>
<organism evidence="9 10">
    <name type="scientific">Kutzneria kofuensis</name>
    <dbReference type="NCBI Taxonomy" id="103725"/>
    <lineage>
        <taxon>Bacteria</taxon>
        <taxon>Bacillati</taxon>
        <taxon>Actinomycetota</taxon>
        <taxon>Actinomycetes</taxon>
        <taxon>Pseudonocardiales</taxon>
        <taxon>Pseudonocardiaceae</taxon>
        <taxon>Kutzneria</taxon>
    </lineage>
</organism>
<keyword evidence="3 8" id="KW-0349">Heme</keyword>
<protein>
    <submittedName>
        <fullName evidence="9">Fatty-acid peroxygenase</fullName>
        <ecNumber evidence="9">1.11.2.4</ecNumber>
    </submittedName>
</protein>
<keyword evidence="4 8" id="KW-0479">Metal-binding</keyword>
<evidence type="ECO:0000256" key="7">
    <source>
        <dbReference type="ARBA" id="ARBA00023033"/>
    </source>
</evidence>
<keyword evidence="9" id="KW-0575">Peroxidase</keyword>
<dbReference type="GO" id="GO:0016705">
    <property type="term" value="F:oxidoreductase activity, acting on paired donors, with incorporation or reduction of molecular oxygen"/>
    <property type="evidence" value="ECO:0007669"/>
    <property type="project" value="InterPro"/>
</dbReference>
<dbReference type="GO" id="GO:0016125">
    <property type="term" value="P:sterol metabolic process"/>
    <property type="evidence" value="ECO:0007669"/>
    <property type="project" value="TreeGrafter"/>
</dbReference>
<dbReference type="PANTHER" id="PTHR24286:SF24">
    <property type="entry name" value="LANOSTEROL 14-ALPHA DEMETHYLASE"/>
    <property type="match status" value="1"/>
</dbReference>
<dbReference type="Pfam" id="PF00067">
    <property type="entry name" value="p450"/>
    <property type="match status" value="1"/>
</dbReference>
<dbReference type="EC" id="1.11.2.4" evidence="9"/>
<dbReference type="GO" id="GO:0005506">
    <property type="term" value="F:iron ion binding"/>
    <property type="evidence" value="ECO:0007669"/>
    <property type="project" value="InterPro"/>
</dbReference>
<evidence type="ECO:0000256" key="2">
    <source>
        <dbReference type="ARBA" id="ARBA00010617"/>
    </source>
</evidence>
<reference evidence="9 10" key="1">
    <citation type="submission" date="2020-08" db="EMBL/GenBank/DDBJ databases">
        <title>Sequencing the genomes of 1000 actinobacteria strains.</title>
        <authorList>
            <person name="Klenk H.-P."/>
        </authorList>
    </citation>
    <scope>NUCLEOTIDE SEQUENCE [LARGE SCALE GENOMIC DNA]</scope>
    <source>
        <strain evidence="9 10">DSM 43851</strain>
    </source>
</reference>
<keyword evidence="6 8" id="KW-0408">Iron</keyword>
<dbReference type="AlphaFoldDB" id="A0A7W9KQX2"/>
<proteinExistence type="inferred from homology"/>
<dbReference type="GO" id="GO:0004497">
    <property type="term" value="F:monooxygenase activity"/>
    <property type="evidence" value="ECO:0007669"/>
    <property type="project" value="UniProtKB-KW"/>
</dbReference>
<dbReference type="PANTHER" id="PTHR24286">
    <property type="entry name" value="CYTOCHROME P450 26"/>
    <property type="match status" value="1"/>
</dbReference>
<feature type="binding site" description="axial binding residue" evidence="8">
    <location>
        <position position="331"/>
    </location>
    <ligand>
        <name>heme</name>
        <dbReference type="ChEBI" id="CHEBI:30413"/>
    </ligand>
    <ligandPart>
        <name>Fe</name>
        <dbReference type="ChEBI" id="CHEBI:18248"/>
    </ligandPart>
</feature>
<evidence type="ECO:0000256" key="8">
    <source>
        <dbReference type="PIRSR" id="PIRSR602401-1"/>
    </source>
</evidence>
<sequence length="378" mass="41929">MDNSLQLLAEGYAWLPDRRRETPTVKTRLMGQRAVCIGGVDAARFFYDERNIRRHGAIPGPVLSTLFGHDAVHTLDGAEHRSRKAMFLSVMGPDGVADLTRRVTEVWDETVPAWQRPVVLFDETSRILTRAVCDWAGIRVTPAEVPAMAADLIAMVDGFATAGPRHFKARFARKRREKWFAGVREGFLYDVMSAHLPDPHVRAVELLNVVRPTVALSWFVTFAAHALHRWPKHRADLAGGGVFADAFAHEVRRFYPFAPFLGGLAARDLDWQGESIPAGSLVVLDIYGHNHDPELFADPYAFSPERFVGHDIGPFELVPQGAGWPDVGHRCPGEGIAVSVLAALATRLARLDYEVPPQDLTILLRRIPAKVRSGFVLA</sequence>
<comment type="cofactor">
    <cofactor evidence="1 8">
        <name>heme</name>
        <dbReference type="ChEBI" id="CHEBI:30413"/>
    </cofactor>
</comment>
<name>A0A7W9KQX2_9PSEU</name>
<keyword evidence="5 9" id="KW-0560">Oxidoreductase</keyword>
<evidence type="ECO:0000256" key="6">
    <source>
        <dbReference type="ARBA" id="ARBA00023004"/>
    </source>
</evidence>
<keyword evidence="7" id="KW-0503">Monooxygenase</keyword>
<dbReference type="InterPro" id="IPR036396">
    <property type="entry name" value="Cyt_P450_sf"/>
</dbReference>
<comment type="caution">
    <text evidence="9">The sequence shown here is derived from an EMBL/GenBank/DDBJ whole genome shotgun (WGS) entry which is preliminary data.</text>
</comment>
<evidence type="ECO:0000256" key="5">
    <source>
        <dbReference type="ARBA" id="ARBA00023002"/>
    </source>
</evidence>
<evidence type="ECO:0000256" key="3">
    <source>
        <dbReference type="ARBA" id="ARBA00022617"/>
    </source>
</evidence>
<comment type="similarity">
    <text evidence="2">Belongs to the cytochrome P450 family.</text>
</comment>
<dbReference type="CDD" id="cd11067">
    <property type="entry name" value="CYP152"/>
    <property type="match status" value="1"/>
</dbReference>
<dbReference type="GO" id="GO:0004601">
    <property type="term" value="F:peroxidase activity"/>
    <property type="evidence" value="ECO:0007669"/>
    <property type="project" value="UniProtKB-KW"/>
</dbReference>
<dbReference type="RefSeq" id="WP_184869553.1">
    <property type="nucleotide sequence ID" value="NZ_BAAAWY010000076.1"/>
</dbReference>
<accession>A0A7W9KQX2</accession>
<dbReference type="InterPro" id="IPR001128">
    <property type="entry name" value="Cyt_P450"/>
</dbReference>
<dbReference type="EMBL" id="JACHIR010000002">
    <property type="protein sequence ID" value="MBB5897090.1"/>
    <property type="molecule type" value="Genomic_DNA"/>
</dbReference>
<evidence type="ECO:0000313" key="9">
    <source>
        <dbReference type="EMBL" id="MBB5897090.1"/>
    </source>
</evidence>
<evidence type="ECO:0000256" key="4">
    <source>
        <dbReference type="ARBA" id="ARBA00022723"/>
    </source>
</evidence>
<dbReference type="InterPro" id="IPR002401">
    <property type="entry name" value="Cyt_P450_E_grp-I"/>
</dbReference>
<dbReference type="Proteomes" id="UP000585638">
    <property type="component" value="Unassembled WGS sequence"/>
</dbReference>
<dbReference type="Gene3D" id="1.10.630.10">
    <property type="entry name" value="Cytochrome P450"/>
    <property type="match status" value="1"/>
</dbReference>
<evidence type="ECO:0000313" key="10">
    <source>
        <dbReference type="Proteomes" id="UP000585638"/>
    </source>
</evidence>